<dbReference type="PaxDb" id="8364-ENSXETP00000011484"/>
<dbReference type="GO" id="GO:0005516">
    <property type="term" value="F:calmodulin binding"/>
    <property type="evidence" value="ECO:0007669"/>
    <property type="project" value="InterPro"/>
</dbReference>
<dbReference type="GO" id="GO:0016020">
    <property type="term" value="C:membrane"/>
    <property type="evidence" value="ECO:0007669"/>
    <property type="project" value="UniProtKB-SubCell"/>
</dbReference>
<evidence type="ECO:0000313" key="10">
    <source>
        <dbReference type="EMBL" id="AAI57760.1"/>
    </source>
</evidence>
<keyword evidence="7" id="KW-0206">Cytoskeleton</keyword>
<dbReference type="Proteomes" id="UP000008143">
    <property type="component" value="Chromosome 2"/>
</dbReference>
<reference evidence="12" key="4">
    <citation type="journal article" date="2010" name="Science">
        <title>The genome of the Western clawed frog Xenopus tropicalis.</title>
        <authorList>
            <person name="Hellsten U."/>
            <person name="Harland R.M."/>
            <person name="Gilchrist M.J."/>
            <person name="Hendrix D."/>
            <person name="Jurka J."/>
            <person name="Kapitonov V."/>
            <person name="Ovcharenko I."/>
            <person name="Putnam N.H."/>
            <person name="Shu S."/>
            <person name="Taher L."/>
            <person name="Blitz I.L."/>
            <person name="Blumberg B."/>
            <person name="Dichmann D.S."/>
            <person name="Dubchak I."/>
            <person name="Amaya E."/>
            <person name="Detter J.C."/>
            <person name="Fletcher R."/>
            <person name="Gerhard D.S."/>
            <person name="Goodstein D."/>
            <person name="Graves T."/>
            <person name="Grigoriev I.V."/>
            <person name="Grimwood J."/>
            <person name="Kawashima T."/>
            <person name="Lindquist E."/>
            <person name="Lucas S.M."/>
            <person name="Mead P.E."/>
            <person name="Mitros T."/>
            <person name="Ogino H."/>
            <person name="Ohta Y."/>
            <person name="Poliakov A.V."/>
            <person name="Pollet N."/>
            <person name="Robert J."/>
            <person name="Salamov A."/>
            <person name="Sater A.K."/>
            <person name="Schmutz J."/>
            <person name="Terry A."/>
            <person name="Vize P.D."/>
            <person name="Warren W.C."/>
            <person name="Wells D."/>
            <person name="Wills A."/>
            <person name="Wilson R.K."/>
            <person name="Zimmerman L.B."/>
            <person name="Zorn A.M."/>
            <person name="Grainger R."/>
            <person name="Grammer T."/>
            <person name="Khokha M.K."/>
            <person name="Richardson P.M."/>
            <person name="Rokhsar D.S."/>
        </authorList>
    </citation>
    <scope>NUCLEOTIDE SEQUENCE [LARGE SCALE GENOMIC DNA]</scope>
    <source>
        <strain evidence="12">Nigerian</strain>
    </source>
</reference>
<evidence type="ECO:0000256" key="3">
    <source>
        <dbReference type="ARBA" id="ARBA00006456"/>
    </source>
</evidence>
<keyword evidence="4" id="KW-0963">Cytoplasm</keyword>
<comment type="similarity">
    <text evidence="3">Belongs to the MARCKS family.</text>
</comment>
<dbReference type="Ensembl" id="ENSXETT00000011484">
    <property type="protein sequence ID" value="ENSXETP00000011484"/>
    <property type="gene ID" value="ENSXETG00000027638"/>
</dbReference>
<evidence type="ECO:0000256" key="1">
    <source>
        <dbReference type="ARBA" id="ARBA00004245"/>
    </source>
</evidence>
<evidence type="ECO:0000313" key="15">
    <source>
        <dbReference type="Xenbase" id="XB-GENE-487509"/>
    </source>
</evidence>
<reference evidence="14" key="1">
    <citation type="journal article" date="2002" name="Dev. Dyn.">
        <title>Genetic and genomic tools for Xenopus research: The NIH Xenopus initiative.</title>
        <authorList>
            <person name="Klein S.L."/>
            <person name="Strausberg R.L."/>
            <person name="Wagner L."/>
            <person name="Pontius J."/>
            <person name="Clifton S.W."/>
            <person name="Richardson P."/>
        </authorList>
    </citation>
    <scope>NUCLEOTIDE SEQUENCE</scope>
</reference>
<dbReference type="EMBL" id="CR760646">
    <property type="protein sequence ID" value="CAJ81353.1"/>
    <property type="molecule type" value="mRNA"/>
</dbReference>
<dbReference type="EMBL" id="BC157759">
    <property type="protein sequence ID" value="AAI57760.1"/>
    <property type="molecule type" value="mRNA"/>
</dbReference>
<evidence type="ECO:0000256" key="6">
    <source>
        <dbReference type="ARBA" id="ARBA00023136"/>
    </source>
</evidence>
<dbReference type="KEGG" id="xtr:733506"/>
<feature type="region of interest" description="Disordered" evidence="9">
    <location>
        <begin position="1"/>
        <end position="192"/>
    </location>
</feature>
<dbReference type="AlphaFoldDB" id="Q28I11"/>
<evidence type="ECO:0000256" key="9">
    <source>
        <dbReference type="SAM" id="MobiDB-lite"/>
    </source>
</evidence>
<feature type="compositionally biased region" description="Low complexity" evidence="9">
    <location>
        <begin position="43"/>
        <end position="67"/>
    </location>
</feature>
<dbReference type="RefSeq" id="NP_001037902.1">
    <property type="nucleotide sequence ID" value="NM_001044437.1"/>
</dbReference>
<reference evidence="11" key="2">
    <citation type="submission" date="2006-10" db="EMBL/GenBank/DDBJ databases">
        <authorList>
            <person name="Amaya E."/>
            <person name="Ashurst J.L."/>
            <person name="Bonfield J.K."/>
            <person name="Croning M.D.R."/>
            <person name="Chen C-K."/>
            <person name="Davies R.M."/>
            <person name="Francis M.D."/>
            <person name="Garrett N."/>
            <person name="Gilchrist M.J."/>
            <person name="Grafham D.V."/>
            <person name="McLaren S.R."/>
            <person name="Papalopulu N."/>
            <person name="Rogers J."/>
            <person name="Smith J.C."/>
            <person name="Taylor R.G."/>
            <person name="Voigt J."/>
            <person name="Zorn A.M."/>
        </authorList>
    </citation>
    <scope>NUCLEOTIDE SEQUENCE</scope>
</reference>
<name>Q28I11_XENTR</name>
<dbReference type="OrthoDB" id="9948538at2759"/>
<keyword evidence="8" id="KW-0449">Lipoprotein</keyword>
<dbReference type="PRINTS" id="PR00963">
    <property type="entry name" value="MARCKS"/>
</dbReference>
<dbReference type="CTD" id="65108"/>
<comment type="subcellular location">
    <subcellularLocation>
        <location evidence="1">Cytoplasm</location>
        <location evidence="1">Cytoskeleton</location>
    </subcellularLocation>
    <subcellularLocation>
        <location evidence="2">Membrane</location>
        <topology evidence="2">Lipid-anchor</topology>
    </subcellularLocation>
</comment>
<dbReference type="OMA" id="PENGECD"/>
<feature type="compositionally biased region" description="Basic and acidic residues" evidence="9">
    <location>
        <begin position="1"/>
        <end position="10"/>
    </location>
</feature>
<dbReference type="PANTHER" id="PTHR14353">
    <property type="entry name" value="MYRISTOYLATED ALANINE-RICH C-KINASE SUBSTRATE MARCKS"/>
    <property type="match status" value="1"/>
</dbReference>
<evidence type="ECO:0000313" key="14">
    <source>
        <dbReference type="RefSeq" id="NP_001037902.1"/>
    </source>
</evidence>
<evidence type="ECO:0000256" key="4">
    <source>
        <dbReference type="ARBA" id="ARBA00022490"/>
    </source>
</evidence>
<feature type="compositionally biased region" description="Low complexity" evidence="9">
    <location>
        <begin position="177"/>
        <end position="192"/>
    </location>
</feature>
<proteinExistence type="evidence at transcript level"/>
<gene>
    <name evidence="10 12 14 15" type="primary">marcksl1</name>
    <name evidence="14" type="synonym">f52</name>
    <name evidence="14" type="synonym">macmarcks</name>
    <name evidence="14" type="synonym">mlp</name>
    <name evidence="14" type="synonym">mlp1</name>
    <name evidence="14" type="synonym">mrp</name>
    <name evidence="14" type="synonym">XMLP</name>
    <name evidence="11" type="ORF">TEgg033a14.1-001</name>
</gene>
<dbReference type="GeneTree" id="ENSGT01010000229578"/>
<dbReference type="Bgee" id="ENSXETG00000027638">
    <property type="expression patterns" value="Expressed in 2-cell stage embryo and 18 other cell types or tissues"/>
</dbReference>
<dbReference type="InterPro" id="IPR002101">
    <property type="entry name" value="MARCKS"/>
</dbReference>
<accession>F6ULF7</accession>
<keyword evidence="5" id="KW-0519">Myristate</keyword>
<evidence type="ECO:0000313" key="13">
    <source>
        <dbReference type="Proteomes" id="UP000008143"/>
    </source>
</evidence>
<reference evidence="10" key="3">
    <citation type="submission" date="2007-12" db="EMBL/GenBank/DDBJ databases">
        <authorList>
            <consortium name="NIH - Xenopus Gene Collection (XGC) project"/>
        </authorList>
    </citation>
    <scope>NUCLEOTIDE SEQUENCE [LARGE SCALE MRNA]</scope>
    <source>
        <tissue evidence="10">Brain</tissue>
    </source>
</reference>
<feature type="compositionally biased region" description="Polar residues" evidence="9">
    <location>
        <begin position="11"/>
        <end position="24"/>
    </location>
</feature>
<evidence type="ECO:0000256" key="8">
    <source>
        <dbReference type="ARBA" id="ARBA00023288"/>
    </source>
</evidence>
<evidence type="ECO:0000313" key="12">
    <source>
        <dbReference type="Ensembl" id="ENSXETP00000011484"/>
    </source>
</evidence>
<evidence type="ECO:0000256" key="2">
    <source>
        <dbReference type="ARBA" id="ARBA00004635"/>
    </source>
</evidence>
<evidence type="ECO:0000313" key="11">
    <source>
        <dbReference type="EMBL" id="CAJ81353.1"/>
    </source>
</evidence>
<dbReference type="HOGENOM" id="CLU_073091_1_0_1"/>
<evidence type="ECO:0000256" key="5">
    <source>
        <dbReference type="ARBA" id="ARBA00022707"/>
    </source>
</evidence>
<dbReference type="GO" id="GO:0005856">
    <property type="term" value="C:cytoskeleton"/>
    <property type="evidence" value="ECO:0007669"/>
    <property type="project" value="UniProtKB-SubCell"/>
</dbReference>
<evidence type="ECO:0000256" key="7">
    <source>
        <dbReference type="ARBA" id="ARBA00023212"/>
    </source>
</evidence>
<reference evidence="14" key="6">
    <citation type="submission" date="2025-04" db="UniProtKB">
        <authorList>
            <consortium name="RefSeq"/>
        </authorList>
    </citation>
    <scope>IDENTIFICATION</scope>
</reference>
<keyword evidence="6" id="KW-0472">Membrane</keyword>
<dbReference type="GeneID" id="733506"/>
<organism evidence="11">
    <name type="scientific">Xenopus tropicalis</name>
    <name type="common">Western clawed frog</name>
    <name type="synonym">Silurana tropicalis</name>
    <dbReference type="NCBI Taxonomy" id="8364"/>
    <lineage>
        <taxon>Eukaryota</taxon>
        <taxon>Metazoa</taxon>
        <taxon>Chordata</taxon>
        <taxon>Craniata</taxon>
        <taxon>Vertebrata</taxon>
        <taxon>Euteleostomi</taxon>
        <taxon>Amphibia</taxon>
        <taxon>Batrachia</taxon>
        <taxon>Anura</taxon>
        <taxon>Pipoidea</taxon>
        <taxon>Pipidae</taxon>
        <taxon>Xenopodinae</taxon>
        <taxon>Xenopus</taxon>
        <taxon>Silurana</taxon>
    </lineage>
</organism>
<accession>Q28I11</accession>
<sequence length="192" mass="19917">MGSIESKSKSADISTNKPAEQQENGHVKANGDAPTKQNGDAVPSNGSAESPAEAAESGEAIESAPPANGDSKPEDPPGKQAKKKKRFSFKNLKFGNNPFRKTKKDQAPGEETPADEGATGSPQEPEIKDGAVEAAPEATPENGECETAAPSSDTIEEVQPEAAALPPTEDSPKPVESEASTEAPSEPQKQEE</sequence>
<dbReference type="AGR" id="Xenbase:XB-GENE-487509"/>
<keyword evidence="13" id="KW-1185">Reference proteome</keyword>
<reference evidence="12" key="5">
    <citation type="submission" date="2011-06" db="UniProtKB">
        <authorList>
            <consortium name="Ensembl"/>
        </authorList>
    </citation>
    <scope>IDENTIFICATION</scope>
</reference>
<protein>
    <submittedName>
        <fullName evidence="10 12">MARCKS-like 1</fullName>
    </submittedName>
    <submittedName>
        <fullName evidence="14">MARCKS-related protein</fullName>
    </submittedName>
    <submittedName>
        <fullName evidence="11">Novel protein</fullName>
    </submittedName>
</protein>
<dbReference type="Xenbase" id="XB-GENE-487509">
    <property type="gene designation" value="marcksl1"/>
</dbReference>